<accession>E9S7L7</accession>
<evidence type="ECO:0000313" key="1">
    <source>
        <dbReference type="EMBL" id="EGC04736.1"/>
    </source>
</evidence>
<proteinExistence type="predicted"/>
<dbReference type="AlphaFoldDB" id="E9S7L7"/>
<reference evidence="1 2" key="1">
    <citation type="submission" date="2011-02" db="EMBL/GenBank/DDBJ databases">
        <authorList>
            <person name="Nelson K.E."/>
            <person name="Sutton G."/>
            <person name="Torralba M."/>
            <person name="Durkin S."/>
            <person name="Harkins D."/>
            <person name="Montgomery R."/>
            <person name="Ziemer C."/>
            <person name="Klaassens E."/>
            <person name="Ocuiv P."/>
            <person name="Morrison M."/>
        </authorList>
    </citation>
    <scope>NUCLEOTIDE SEQUENCE [LARGE SCALE GENOMIC DNA]</scope>
    <source>
        <strain evidence="1 2">8</strain>
    </source>
</reference>
<comment type="caution">
    <text evidence="1">The sequence shown here is derived from an EMBL/GenBank/DDBJ whole genome shotgun (WGS) entry which is preliminary data.</text>
</comment>
<protein>
    <submittedName>
        <fullName evidence="1">Uncharacterized protein</fullName>
    </submittedName>
</protein>
<gene>
    <name evidence="1" type="ORF">CUS_4942</name>
</gene>
<evidence type="ECO:0000313" key="2">
    <source>
        <dbReference type="Proteomes" id="UP000004259"/>
    </source>
</evidence>
<keyword evidence="2" id="KW-1185">Reference proteome</keyword>
<sequence>MRRSLSAGLTGCLLCGAVCGHRGAESSQEKNICNKEIKKCTIVITR</sequence>
<dbReference type="Proteomes" id="UP000004259">
    <property type="component" value="Unassembled WGS sequence"/>
</dbReference>
<organism evidence="1 2">
    <name type="scientific">Ruminococcus albus 8</name>
    <dbReference type="NCBI Taxonomy" id="246199"/>
    <lineage>
        <taxon>Bacteria</taxon>
        <taxon>Bacillati</taxon>
        <taxon>Bacillota</taxon>
        <taxon>Clostridia</taxon>
        <taxon>Eubacteriales</taxon>
        <taxon>Oscillospiraceae</taxon>
        <taxon>Ruminococcus</taxon>
    </lineage>
</organism>
<name>E9S7L7_RUMAL</name>
<dbReference type="EMBL" id="ADKM02000012">
    <property type="protein sequence ID" value="EGC04736.1"/>
    <property type="molecule type" value="Genomic_DNA"/>
</dbReference>